<comment type="caution">
    <text evidence="1">The sequence shown here is derived from an EMBL/GenBank/DDBJ whole genome shotgun (WGS) entry which is preliminary data.</text>
</comment>
<protein>
    <recommendedName>
        <fullName evidence="3">Addiction module toxin RelE</fullName>
    </recommendedName>
</protein>
<proteinExistence type="predicted"/>
<reference evidence="1 2" key="1">
    <citation type="journal article" date="2015" name="Genome Announc.">
        <title>Expanding the biotechnology potential of lactobacilli through comparative genomics of 213 strains and associated genera.</title>
        <authorList>
            <person name="Sun Z."/>
            <person name="Harris H.M."/>
            <person name="McCann A."/>
            <person name="Guo C."/>
            <person name="Argimon S."/>
            <person name="Zhang W."/>
            <person name="Yang X."/>
            <person name="Jeffery I.B."/>
            <person name="Cooney J.C."/>
            <person name="Kagawa T.F."/>
            <person name="Liu W."/>
            <person name="Song Y."/>
            <person name="Salvetti E."/>
            <person name="Wrobel A."/>
            <person name="Rasinkangas P."/>
            <person name="Parkhill J."/>
            <person name="Rea M.C."/>
            <person name="O'Sullivan O."/>
            <person name="Ritari J."/>
            <person name="Douillard F.P."/>
            <person name="Paul Ross R."/>
            <person name="Yang R."/>
            <person name="Briner A.E."/>
            <person name="Felis G.E."/>
            <person name="de Vos W.M."/>
            <person name="Barrangou R."/>
            <person name="Klaenhammer T.R."/>
            <person name="Caufield P.W."/>
            <person name="Cui Y."/>
            <person name="Zhang H."/>
            <person name="O'Toole P.W."/>
        </authorList>
    </citation>
    <scope>NUCLEOTIDE SEQUENCE [LARGE SCALE GENOMIC DNA]</scope>
    <source>
        <strain evidence="1 2">DSM 10532</strain>
    </source>
</reference>
<evidence type="ECO:0000313" key="2">
    <source>
        <dbReference type="Proteomes" id="UP000051311"/>
    </source>
</evidence>
<sequence length="119" mass="13505">MNAMEVFYERGCKLFFKKHKNEQKLIKKLIEQAIVKELATGMSKVKVAAPTRIEGKAIYEFRLNLKTAGSARIAFAVKNEQVLVLLITSNLQKDSFSRELETSLKGSNYTFNSRSTTPE</sequence>
<dbReference type="AlphaFoldDB" id="A0A0R1NLS6"/>
<evidence type="ECO:0000313" key="1">
    <source>
        <dbReference type="EMBL" id="KRL21415.1"/>
    </source>
</evidence>
<dbReference type="EMBL" id="AZEL01000047">
    <property type="protein sequence ID" value="KRL21415.1"/>
    <property type="molecule type" value="Genomic_DNA"/>
</dbReference>
<evidence type="ECO:0008006" key="3">
    <source>
        <dbReference type="Google" id="ProtNLM"/>
    </source>
</evidence>
<gene>
    <name evidence="1" type="ORF">FC37_GL001502</name>
</gene>
<dbReference type="eggNOG" id="ENOG502ZCZ3">
    <property type="taxonomic scope" value="Bacteria"/>
</dbReference>
<organism evidence="1 2">
    <name type="scientific">Lactobacillus gallinarum DSM 10532 = JCM 2011</name>
    <dbReference type="NCBI Taxonomy" id="1423748"/>
    <lineage>
        <taxon>Bacteria</taxon>
        <taxon>Bacillati</taxon>
        <taxon>Bacillota</taxon>
        <taxon>Bacilli</taxon>
        <taxon>Lactobacillales</taxon>
        <taxon>Lactobacillaceae</taxon>
        <taxon>Lactobacillus</taxon>
    </lineage>
</organism>
<dbReference type="Proteomes" id="UP000051311">
    <property type="component" value="Unassembled WGS sequence"/>
</dbReference>
<accession>A0A0R1NLS6</accession>
<name>A0A0R1NLS6_9LACO</name>
<dbReference type="PATRIC" id="fig|1423748.3.peg.1563"/>